<dbReference type="InterPro" id="IPR012165">
    <property type="entry name" value="Cyt_c3_hydrogenase_gsu"/>
</dbReference>
<dbReference type="Pfam" id="PF10418">
    <property type="entry name" value="DHODB_Fe-S_bind"/>
    <property type="match status" value="1"/>
</dbReference>
<keyword evidence="1" id="KW-0274">FAD</keyword>
<dbReference type="EMBL" id="JXSU01000007">
    <property type="protein sequence ID" value="KIS23669.1"/>
    <property type="molecule type" value="Genomic_DNA"/>
</dbReference>
<dbReference type="RefSeq" id="WP_003486162.1">
    <property type="nucleotide sequence ID" value="NZ_JXSU01000007.1"/>
</dbReference>
<evidence type="ECO:0000259" key="3">
    <source>
        <dbReference type="PROSITE" id="PS51384"/>
    </source>
</evidence>
<proteinExistence type="predicted"/>
<feature type="binding site" evidence="2">
    <location>
        <position position="229"/>
    </location>
    <ligand>
        <name>[2Fe-2S] cluster</name>
        <dbReference type="ChEBI" id="CHEBI:190135"/>
    </ligand>
</feature>
<dbReference type="PIRSF" id="PIRSF006816">
    <property type="entry name" value="Cyc3_hyd_g"/>
    <property type="match status" value="1"/>
</dbReference>
<reference evidence="4 5" key="1">
    <citation type="submission" date="2014-06" db="EMBL/GenBank/DDBJ databases">
        <title>Genome characterization of distinct group I Clostridium botulinum lineages.</title>
        <authorList>
            <person name="Giordani F."/>
            <person name="Anselmo A."/>
            <person name="Fillo S."/>
            <person name="Palozzi A.M."/>
            <person name="Fortunato A."/>
            <person name="Gentile B."/>
            <person name="Ciammaruconi A."/>
            <person name="Anniballi F."/>
            <person name="De Medici D."/>
            <person name="Lista F."/>
        </authorList>
    </citation>
    <scope>NUCLEOTIDE SEQUENCE [LARGE SCALE GENOMIC DNA]</scope>
    <source>
        <strain evidence="4 5">B2 450</strain>
    </source>
</reference>
<dbReference type="Gene3D" id="2.40.30.10">
    <property type="entry name" value="Translation factors"/>
    <property type="match status" value="1"/>
</dbReference>
<keyword evidence="2" id="KW-0411">Iron-sulfur</keyword>
<dbReference type="PATRIC" id="fig|1379739.3.peg.2093"/>
<dbReference type="GO" id="GO:0006221">
    <property type="term" value="P:pyrimidine nucleotide biosynthetic process"/>
    <property type="evidence" value="ECO:0007669"/>
    <property type="project" value="InterPro"/>
</dbReference>
<evidence type="ECO:0000313" key="4">
    <source>
        <dbReference type="EMBL" id="KIS23669.1"/>
    </source>
</evidence>
<keyword evidence="2" id="KW-0479">Metal-binding</keyword>
<dbReference type="Gene3D" id="3.40.50.80">
    <property type="entry name" value="Nucleotide-binding domain of ferredoxin-NADP reductase (FNR) module"/>
    <property type="match status" value="1"/>
</dbReference>
<dbReference type="InterPro" id="IPR017927">
    <property type="entry name" value="FAD-bd_FR_type"/>
</dbReference>
<dbReference type="OrthoDB" id="9778346at2"/>
<keyword evidence="2" id="KW-0408">Iron</keyword>
<dbReference type="InterPro" id="IPR039261">
    <property type="entry name" value="FNR_nucleotide-bd"/>
</dbReference>
<dbReference type="CDD" id="cd06219">
    <property type="entry name" value="DHOD_e_trans_like1"/>
    <property type="match status" value="1"/>
</dbReference>
<dbReference type="PROSITE" id="PS51384">
    <property type="entry name" value="FAD_FR"/>
    <property type="match status" value="1"/>
</dbReference>
<evidence type="ECO:0000313" key="5">
    <source>
        <dbReference type="Proteomes" id="UP000032250"/>
    </source>
</evidence>
<sequence length="295" mass="32537">MYKIIEKKELAPKIYSIEVEAKRVAKSAKPGQFIIVRIDEKGERIPLTVADYNKEKGTVTIVVQAVGSSTSRMVQLKAGDYFMDFVGPLGKPSEFLEEDLESLKNMKLIFVAGGVGAAPVYPQVKWLCERGVKPEVIIGGKSKNFILLEKEMVELGARVYPCTDDGSYGFHGLVTNKLKELIDSGENYDRLITIGPMIMMNFVTKLTKEYKIPTIASLNTLMVDGTGMCGACRVTVGGETKFTCVDGPEFDGHLVDFDEAMKRQALYKTEEGKRLHKVEEEKEGHVCHIGAGGNA</sequence>
<comment type="cofactor">
    <cofactor evidence="2">
        <name>[2Fe-2S] cluster</name>
        <dbReference type="ChEBI" id="CHEBI:190135"/>
    </cofactor>
    <text evidence="2">Binds 1 [2Fe-2S] cluster per subunit.</text>
</comment>
<accession>A0A0D1AKN0</accession>
<dbReference type="InterPro" id="IPR019480">
    <property type="entry name" value="Dihydroorotate_DH_Fe-S-bd"/>
</dbReference>
<dbReference type="AlphaFoldDB" id="A0A0D1AKN0"/>
<organism evidence="4 5">
    <name type="scientific">Clostridium botulinum B2 450</name>
    <dbReference type="NCBI Taxonomy" id="1379739"/>
    <lineage>
        <taxon>Bacteria</taxon>
        <taxon>Bacillati</taxon>
        <taxon>Bacillota</taxon>
        <taxon>Clostridia</taxon>
        <taxon>Eubacteriales</taxon>
        <taxon>Clostridiaceae</taxon>
        <taxon>Clostridium</taxon>
    </lineage>
</organism>
<evidence type="ECO:0000256" key="2">
    <source>
        <dbReference type="PIRSR" id="PIRSR006816-2"/>
    </source>
</evidence>
<evidence type="ECO:0000256" key="1">
    <source>
        <dbReference type="PIRSR" id="PIRSR006816-1"/>
    </source>
</evidence>
<dbReference type="InterPro" id="IPR017938">
    <property type="entry name" value="Riboflavin_synthase-like_b-brl"/>
</dbReference>
<dbReference type="HOGENOM" id="CLU_003827_1_0_9"/>
<keyword evidence="2" id="KW-0001">2Fe-2S</keyword>
<dbReference type="GO" id="GO:0046872">
    <property type="term" value="F:metal ion binding"/>
    <property type="evidence" value="ECO:0007669"/>
    <property type="project" value="UniProtKB-KW"/>
</dbReference>
<dbReference type="GO" id="GO:0051537">
    <property type="term" value="F:2 iron, 2 sulfur cluster binding"/>
    <property type="evidence" value="ECO:0007669"/>
    <property type="project" value="UniProtKB-KW"/>
</dbReference>
<dbReference type="SUPFAM" id="SSF63380">
    <property type="entry name" value="Riboflavin synthase domain-like"/>
    <property type="match status" value="1"/>
</dbReference>
<dbReference type="Proteomes" id="UP000032250">
    <property type="component" value="Unassembled WGS sequence"/>
</dbReference>
<dbReference type="SUPFAM" id="SSF52343">
    <property type="entry name" value="Ferredoxin reductase-like, C-terminal NADP-linked domain"/>
    <property type="match status" value="1"/>
</dbReference>
<comment type="cofactor">
    <cofactor evidence="1">
        <name>FAD</name>
        <dbReference type="ChEBI" id="CHEBI:57692"/>
    </cofactor>
    <text evidence="1">Binds 1 FAD per subunit.</text>
</comment>
<dbReference type="PANTHER" id="PTHR43513">
    <property type="entry name" value="DIHYDROOROTATE DEHYDROGENASE B (NAD(+)), ELECTRON TRANSFER SUBUNIT"/>
    <property type="match status" value="1"/>
</dbReference>
<protein>
    <submittedName>
        <fullName evidence="4">NAD-binding oxidoreductase</fullName>
    </submittedName>
</protein>
<dbReference type="GO" id="GO:0016491">
    <property type="term" value="F:oxidoreductase activity"/>
    <property type="evidence" value="ECO:0007669"/>
    <property type="project" value="InterPro"/>
</dbReference>
<name>A0A0D1AKN0_CLOBO</name>
<keyword evidence="1" id="KW-0285">Flavoprotein</keyword>
<dbReference type="GO" id="GO:0050660">
    <property type="term" value="F:flavin adenine dinucleotide binding"/>
    <property type="evidence" value="ECO:0007669"/>
    <property type="project" value="InterPro"/>
</dbReference>
<dbReference type="PANTHER" id="PTHR43513:SF3">
    <property type="entry name" value="DIHYDROOROTATE DEHYDROGENASE B (NAD(+)), ELECTRON TRANSFER SUBUNIT-RELATED"/>
    <property type="match status" value="1"/>
</dbReference>
<dbReference type="InterPro" id="IPR050353">
    <property type="entry name" value="PyrK_electron_transfer"/>
</dbReference>
<comment type="caution">
    <text evidence="4">The sequence shown here is derived from an EMBL/GenBank/DDBJ whole genome shotgun (WGS) entry which is preliminary data.</text>
</comment>
<feature type="domain" description="FAD-binding FR-type" evidence="3">
    <location>
        <begin position="1"/>
        <end position="95"/>
    </location>
</feature>
<feature type="binding site" evidence="2">
    <location>
        <position position="244"/>
    </location>
    <ligand>
        <name>[2Fe-2S] cluster</name>
        <dbReference type="ChEBI" id="CHEBI:190135"/>
    </ligand>
</feature>
<feature type="binding site" evidence="1">
    <location>
        <begin position="62"/>
        <end position="64"/>
    </location>
    <ligand>
        <name>FAD</name>
        <dbReference type="ChEBI" id="CHEBI:57692"/>
    </ligand>
</feature>
<dbReference type="NCBIfam" id="NF004862">
    <property type="entry name" value="PRK06222.1"/>
    <property type="match status" value="1"/>
</dbReference>
<gene>
    <name evidence="4" type="ORF">N495_08705</name>
</gene>
<feature type="binding site" evidence="2">
    <location>
        <position position="232"/>
    </location>
    <ligand>
        <name>[2Fe-2S] cluster</name>
        <dbReference type="ChEBI" id="CHEBI:190135"/>
    </ligand>
</feature>